<comment type="caution">
    <text evidence="1">The sequence shown here is derived from an EMBL/GenBank/DDBJ whole genome shotgun (WGS) entry which is preliminary data.</text>
</comment>
<accession>A0A109BDQ3</accession>
<organism evidence="1 2">
    <name type="scientific">Hyphomicrobium sulfonivorans</name>
    <dbReference type="NCBI Taxonomy" id="121290"/>
    <lineage>
        <taxon>Bacteria</taxon>
        <taxon>Pseudomonadati</taxon>
        <taxon>Pseudomonadota</taxon>
        <taxon>Alphaproteobacteria</taxon>
        <taxon>Hyphomicrobiales</taxon>
        <taxon>Hyphomicrobiaceae</taxon>
        <taxon>Hyphomicrobium</taxon>
    </lineage>
</organism>
<protein>
    <submittedName>
        <fullName evidence="1">Uncharacterized protein</fullName>
    </submittedName>
</protein>
<evidence type="ECO:0000313" key="2">
    <source>
        <dbReference type="Proteomes" id="UP000059074"/>
    </source>
</evidence>
<name>A0A109BDQ3_HYPSL</name>
<dbReference type="Proteomes" id="UP000059074">
    <property type="component" value="Unassembled WGS sequence"/>
</dbReference>
<dbReference type="EMBL" id="LMTR01000071">
    <property type="protein sequence ID" value="KWT66866.1"/>
    <property type="molecule type" value="Genomic_DNA"/>
</dbReference>
<gene>
    <name evidence="1" type="ORF">APY04_2273</name>
</gene>
<proteinExistence type="predicted"/>
<evidence type="ECO:0000313" key="1">
    <source>
        <dbReference type="EMBL" id="KWT66866.1"/>
    </source>
</evidence>
<keyword evidence="2" id="KW-1185">Reference proteome</keyword>
<dbReference type="PATRIC" id="fig|121290.4.peg.2469"/>
<dbReference type="STRING" id="121290.APY04_2273"/>
<dbReference type="AlphaFoldDB" id="A0A109BDQ3"/>
<reference evidence="1 2" key="1">
    <citation type="submission" date="2015-10" db="EMBL/GenBank/DDBJ databases">
        <title>Transcriptomic analysis of a linuron degrading triple-species bacterial consortium.</title>
        <authorList>
            <person name="Albers P."/>
        </authorList>
    </citation>
    <scope>NUCLEOTIDE SEQUENCE [LARGE SCALE GENOMIC DNA]</scope>
    <source>
        <strain evidence="1 2">WDL6</strain>
    </source>
</reference>
<sequence>MREKSPLSGGELVALIAAVSGIVAPDAASCAPERPVPVDGSATQPNRLDGVLGVAALAGAGVGKCWRCRRGDSSFRVCL</sequence>